<reference evidence="1" key="1">
    <citation type="submission" date="2018-05" db="EMBL/GenBank/DDBJ databases">
        <authorList>
            <person name="Lanie J.A."/>
            <person name="Ng W.-L."/>
            <person name="Kazmierczak K.M."/>
            <person name="Andrzejewski T.M."/>
            <person name="Davidsen T.M."/>
            <person name="Wayne K.J."/>
            <person name="Tettelin H."/>
            <person name="Glass J.I."/>
            <person name="Rusch D."/>
            <person name="Podicherti R."/>
            <person name="Tsui H.-C.T."/>
            <person name="Winkler M.E."/>
        </authorList>
    </citation>
    <scope>NUCLEOTIDE SEQUENCE</scope>
</reference>
<dbReference type="EMBL" id="UINC01027800">
    <property type="protein sequence ID" value="SVB07676.1"/>
    <property type="molecule type" value="Genomic_DNA"/>
</dbReference>
<dbReference type="AlphaFoldDB" id="A0A382B1H4"/>
<protein>
    <recommendedName>
        <fullName evidence="2">Sulfatase N-terminal domain-containing protein</fullName>
    </recommendedName>
</protein>
<feature type="non-terminal residue" evidence="1">
    <location>
        <position position="1"/>
    </location>
</feature>
<accession>A0A382B1H4</accession>
<evidence type="ECO:0000313" key="1">
    <source>
        <dbReference type="EMBL" id="SVB07676.1"/>
    </source>
</evidence>
<dbReference type="InterPro" id="IPR017850">
    <property type="entry name" value="Alkaline_phosphatase_core_sf"/>
</dbReference>
<name>A0A382B1H4_9ZZZZ</name>
<gene>
    <name evidence="1" type="ORF">METZ01_LOCUS160530</name>
</gene>
<dbReference type="SUPFAM" id="SSF53649">
    <property type="entry name" value="Alkaline phosphatase-like"/>
    <property type="match status" value="1"/>
</dbReference>
<dbReference type="Gene3D" id="3.30.1120.10">
    <property type="match status" value="1"/>
</dbReference>
<organism evidence="1">
    <name type="scientific">marine metagenome</name>
    <dbReference type="NCBI Taxonomy" id="408172"/>
    <lineage>
        <taxon>unclassified sequences</taxon>
        <taxon>metagenomes</taxon>
        <taxon>ecological metagenomes</taxon>
    </lineage>
</organism>
<evidence type="ECO:0008006" key="2">
    <source>
        <dbReference type="Google" id="ProtNLM"/>
    </source>
</evidence>
<proteinExistence type="predicted"/>
<sequence>FSLRSGKWKIIPSKKMLYDLETDLGERTNLAAKQPKIVAQLKQLMNEIEPKNSGKKKTTKISGPKFQLDYKKKGSHDGLRQIKATLGKDSVVFDVTDQVGIGGGAINLVEGQWPKKVLIRLHLTGLEGFGVTIGGKIFTGSYHGENFTPRKDRLQTRMLDAKGNPLKGRYLLKSTGPNSQKRIVGYYEAQVPQSALKSGAKKIDLSWVDFYRR</sequence>